<evidence type="ECO:0000256" key="1">
    <source>
        <dbReference type="ARBA" id="ARBA00006775"/>
    </source>
</evidence>
<feature type="site" description="Transition state stabilizer" evidence="7">
    <location>
        <position position="402"/>
    </location>
</feature>
<evidence type="ECO:0000256" key="9">
    <source>
        <dbReference type="SAM" id="MobiDB-lite"/>
    </source>
</evidence>
<dbReference type="SUPFAM" id="SSF69360">
    <property type="entry name" value="Cell wall binding repeat"/>
    <property type="match status" value="3"/>
</dbReference>
<feature type="active site" description="Nucleophile" evidence="4">
    <location>
        <position position="250"/>
    </location>
</feature>
<feature type="binding site" evidence="6">
    <location>
        <position position="465"/>
    </location>
    <ligand>
        <name>Ca(2+)</name>
        <dbReference type="ChEBI" id="CHEBI:29108"/>
        <label>1</label>
    </ligand>
</feature>
<keyword evidence="2 10" id="KW-0732">Signal</keyword>
<feature type="binding site" evidence="6">
    <location>
        <position position="396"/>
    </location>
    <ligand>
        <name>Ca(2+)</name>
        <dbReference type="ChEBI" id="CHEBI:29108"/>
        <label>1</label>
    </ligand>
</feature>
<keyword evidence="12" id="KW-0328">Glycosyltransferase</keyword>
<evidence type="ECO:0000256" key="5">
    <source>
        <dbReference type="PIRSR" id="PIRSR603469-2"/>
    </source>
</evidence>
<feature type="chain" id="PRO_5030054600" evidence="10">
    <location>
        <begin position="32"/>
        <end position="1025"/>
    </location>
</feature>
<reference evidence="11 14" key="1">
    <citation type="submission" date="2018-02" db="EMBL/GenBank/DDBJ databases">
        <authorList>
            <person name="Rodrigo-Torres L."/>
            <person name="Arahal R. D."/>
            <person name="Lucena T."/>
        </authorList>
    </citation>
    <scope>NUCLEOTIDE SEQUENCE [LARGE SCALE GENOMIC DNA]</scope>
    <source>
        <strain evidence="11 14">CECT 8486</strain>
    </source>
</reference>
<keyword evidence="14" id="KW-1185">Reference proteome</keyword>
<feature type="compositionally biased region" description="Low complexity" evidence="9">
    <location>
        <begin position="33"/>
        <end position="167"/>
    </location>
</feature>
<sequence>MRIKLYKSGKIWVAAAAAIVTIAAIPTLVSADTTTSDTTTVSSDTTTKSDTTTVSSDTTTKSDTTTASSDTTTTADTATASSDTTTTADTATASSDTATTADTATASSDTATKTDTATASSDTATKADTTTASSDTTTKADTTTVSSDTTTKADTTTASSETASSTTVEPLDSDVSKDLNSKTTVVTKNDDGTYTTNITYANLKDVADNISSLNSNTSVPYFNADAIKNLPAMTTANAQTGEIQDLDVWDSWALQDATTGVVANYHGYNIVFALAGNPKEDGDQHIYMLYTKYGDTALNDWKNAGPVFGFNATTSQQQWSGSATVNDDDSIQLYYTKVDQPMTVQRLATANLSMVYDESEVSVSKVNNDHVLFEGDGQIYQTLQQWEAGGDYQSGDNFTLRDPHVIEVNGERYLAFEANTGTNNYQSDDAVNNDTYYGGTESFNQQAKTDTLQNPDKLALSTKANGAIGLIKLSNDQNNPSVVEVYSPLLAANGITDEIERANIVPLNGKYYLFTDTRLSKSVVPTADFNINVGMMGYVSDSLFGPYTPLNGSGSVITGTQLFTSRTDTYSYYAVPVEGHSDLLLVTSYMSNRNEKSGTGMNSTFAPSFLIQISADGMSTKVLDIILAQGTWTYDGESDSVEELVGTKATSELTNMKIGWVENKFYVNNELANGYVYDYTNTSYYLFKNGVRLSGVQTYANSYYYFDPVTYKRVDNEIHQDNTGKKYYFGNDGRVKQGQFAVNGVAYNFGNDKTYYERGFASGYLQDVTDNNQWYWFESGKKYTGFRYYMGTYYFFETGQRQESKWETAWGMKYYVGTDGRAVQGVQIIDGQAYDFGTNGTFNLKGTASGYLYSPSLSTANGGYNWFENGKPYTGFRYYEGTYYWFVNGVRQNAGWREAWGMKYYTDASGRALQGIQIIDGQAYDFGTNGTYNLKSAASGYLYSPSYSKANGGYNWFENGKPYTGFRYYMGTYYWFVNGVRQNAGWREAWGKKYYTDANGRALQGIQKIDGQQYNFGNDGTYYLR</sequence>
<dbReference type="InterPro" id="IPR023296">
    <property type="entry name" value="Glyco_hydro_beta-prop_sf"/>
</dbReference>
<evidence type="ECO:0000256" key="3">
    <source>
        <dbReference type="ARBA" id="ARBA00022837"/>
    </source>
</evidence>
<feature type="binding site" evidence="6">
    <location>
        <position position="426"/>
    </location>
    <ligand>
        <name>Ca(2+)</name>
        <dbReference type="ChEBI" id="CHEBI:29108"/>
        <label>1</label>
    </ligand>
</feature>
<reference evidence="12 13" key="2">
    <citation type="submission" date="2018-02" db="EMBL/GenBank/DDBJ databases">
        <authorList>
            <person name="Cohen D.B."/>
            <person name="Kent A.D."/>
        </authorList>
    </citation>
    <scope>NUCLEOTIDE SEQUENCE [LARGE SCALE GENOMIC DNA]</scope>
    <source>
        <strain evidence="12 13">CECT 9216</strain>
    </source>
</reference>
<dbReference type="RefSeq" id="WP_011680100.1">
    <property type="nucleotide sequence ID" value="NZ_OKQR01000001.1"/>
</dbReference>
<evidence type="ECO:0000256" key="7">
    <source>
        <dbReference type="PIRSR" id="PIRSR603469-4"/>
    </source>
</evidence>
<dbReference type="Gene3D" id="2.10.270.10">
    <property type="entry name" value="Cholin Binding"/>
    <property type="match status" value="4"/>
</dbReference>
<dbReference type="GeneID" id="29576560"/>
<feature type="binding site" evidence="6">
    <location>
        <position position="497"/>
    </location>
    <ligand>
        <name>Ca(2+)</name>
        <dbReference type="ChEBI" id="CHEBI:29108"/>
        <label>1</label>
    </ligand>
</feature>
<dbReference type="GO" id="GO:0009758">
    <property type="term" value="P:carbohydrate utilization"/>
    <property type="evidence" value="ECO:0007669"/>
    <property type="project" value="InterPro"/>
</dbReference>
<dbReference type="EC" id="2.4.1.10" evidence="12"/>
<feature type="binding site" evidence="6">
    <location>
        <position position="638"/>
    </location>
    <ligand>
        <name>Ca(2+)</name>
        <dbReference type="ChEBI" id="CHEBI:29108"/>
        <label>1</label>
    </ligand>
</feature>
<dbReference type="Proteomes" id="UP000239237">
    <property type="component" value="Unassembled WGS sequence"/>
</dbReference>
<dbReference type="AlphaFoldDB" id="A0A2N9K7Q9"/>
<evidence type="ECO:0000313" key="14">
    <source>
        <dbReference type="Proteomes" id="UP000239237"/>
    </source>
</evidence>
<comment type="cofactor">
    <cofactor evidence="6">
        <name>Ca(2+)</name>
        <dbReference type="ChEBI" id="CHEBI:29108"/>
    </cofactor>
</comment>
<keyword evidence="6" id="KW-0479">Metal-binding</keyword>
<feature type="region of interest" description="Disordered" evidence="9">
    <location>
        <begin position="33"/>
        <end position="176"/>
    </location>
</feature>
<evidence type="ECO:0000256" key="4">
    <source>
        <dbReference type="PIRSR" id="PIRSR603469-1"/>
    </source>
</evidence>
<feature type="active site" description="Proton donor/acceptor" evidence="4">
    <location>
        <position position="500"/>
    </location>
</feature>
<evidence type="ECO:0000313" key="12">
    <source>
        <dbReference type="EMBL" id="SPE06420.1"/>
    </source>
</evidence>
<feature type="binding site" evidence="5">
    <location>
        <position position="518"/>
    </location>
    <ligand>
        <name>substrate</name>
    </ligand>
</feature>
<dbReference type="NCBIfam" id="TIGR03715">
    <property type="entry name" value="KxYKxGKxW"/>
    <property type="match status" value="1"/>
</dbReference>
<dbReference type="Gene3D" id="2.115.10.20">
    <property type="entry name" value="Glycosyl hydrolase domain, family 43"/>
    <property type="match status" value="1"/>
</dbReference>
<keyword evidence="12" id="KW-0808">Transferase</keyword>
<feature type="binding site" evidence="5">
    <location>
        <begin position="498"/>
        <end position="500"/>
    </location>
    <ligand>
        <name>substrate</name>
    </ligand>
</feature>
<evidence type="ECO:0000256" key="8">
    <source>
        <dbReference type="RuleBase" id="RU361220"/>
    </source>
</evidence>
<dbReference type="GO" id="GO:0050053">
    <property type="term" value="F:levansucrase activity"/>
    <property type="evidence" value="ECO:0007669"/>
    <property type="project" value="UniProtKB-EC"/>
</dbReference>
<keyword evidence="3 6" id="KW-0106">Calcium</keyword>
<proteinExistence type="inferred from homology"/>
<evidence type="ECO:0000313" key="13">
    <source>
        <dbReference type="Proteomes" id="UP000237923"/>
    </source>
</evidence>
<dbReference type="CDD" id="cd08997">
    <property type="entry name" value="GH68"/>
    <property type="match status" value="1"/>
</dbReference>
<dbReference type="SUPFAM" id="SSF75005">
    <property type="entry name" value="Arabinanase/levansucrase/invertase"/>
    <property type="match status" value="1"/>
</dbReference>
<feature type="binding site" evidence="5">
    <location>
        <position position="320"/>
    </location>
    <ligand>
        <name>substrate</name>
    </ligand>
</feature>
<evidence type="ECO:0000256" key="2">
    <source>
        <dbReference type="ARBA" id="ARBA00022729"/>
    </source>
</evidence>
<comment type="similarity">
    <text evidence="1 8">Belongs to the glycosyl hydrolase 68 family.</text>
</comment>
<organism evidence="12 13">
    <name type="scientific">Leuconostoc suionicum</name>
    <dbReference type="NCBI Taxonomy" id="1511761"/>
    <lineage>
        <taxon>Bacteria</taxon>
        <taxon>Bacillati</taxon>
        <taxon>Bacillota</taxon>
        <taxon>Bacilli</taxon>
        <taxon>Lactobacillales</taxon>
        <taxon>Lactobacillaceae</taxon>
        <taxon>Leuconostoc</taxon>
    </lineage>
</organism>
<feature type="binding site" evidence="5">
    <location>
        <begin position="401"/>
        <end position="402"/>
    </location>
    <ligand>
        <name>substrate</name>
    </ligand>
</feature>
<feature type="binding site" evidence="5">
    <location>
        <position position="249"/>
    </location>
    <ligand>
        <name>substrate</name>
    </ligand>
</feature>
<dbReference type="InterPro" id="IPR022263">
    <property type="entry name" value="KxYKxGKxW"/>
</dbReference>
<dbReference type="Proteomes" id="UP000237923">
    <property type="component" value="Unassembled WGS sequence"/>
</dbReference>
<dbReference type="GO" id="GO:0046872">
    <property type="term" value="F:metal ion binding"/>
    <property type="evidence" value="ECO:0007669"/>
    <property type="project" value="UniProtKB-KW"/>
</dbReference>
<evidence type="ECO:0000256" key="10">
    <source>
        <dbReference type="SAM" id="SignalP"/>
    </source>
</evidence>
<dbReference type="Pfam" id="PF02435">
    <property type="entry name" value="Glyco_hydro_68"/>
    <property type="match status" value="1"/>
</dbReference>
<dbReference type="Pfam" id="PF19258">
    <property type="entry name" value="KxYKxGKxW_sig"/>
    <property type="match status" value="1"/>
</dbReference>
<accession>A0A2N9K7Q9</accession>
<dbReference type="EMBL" id="OKQU01000001">
    <property type="protein sequence ID" value="SPE06420.1"/>
    <property type="molecule type" value="Genomic_DNA"/>
</dbReference>
<gene>
    <name evidence="12" type="primary">sacB_2</name>
    <name evidence="11" type="ORF">LES8486_00166</name>
    <name evidence="12" type="ORF">LES9216_00313</name>
</gene>
<dbReference type="InterPro" id="IPR003469">
    <property type="entry name" value="Glyco_hydro_68"/>
</dbReference>
<evidence type="ECO:0000256" key="6">
    <source>
        <dbReference type="PIRSR" id="PIRSR603469-3"/>
    </source>
</evidence>
<name>A0A2N9K7Q9_9LACO</name>
<protein>
    <submittedName>
        <fullName evidence="12">Levansucrase</fullName>
        <ecNumber evidence="12">2.4.1.10</ecNumber>
    </submittedName>
</protein>
<feature type="signal peptide" evidence="10">
    <location>
        <begin position="1"/>
        <end position="31"/>
    </location>
</feature>
<dbReference type="EMBL" id="OKQR01000001">
    <property type="protein sequence ID" value="SPD91195.1"/>
    <property type="molecule type" value="Genomic_DNA"/>
</dbReference>
<evidence type="ECO:0000313" key="11">
    <source>
        <dbReference type="EMBL" id="SPD91195.1"/>
    </source>
</evidence>